<evidence type="ECO:0000313" key="6">
    <source>
        <dbReference type="EMBL" id="CAJ0945831.1"/>
    </source>
</evidence>
<evidence type="ECO:0000256" key="3">
    <source>
        <dbReference type="SAM" id="Coils"/>
    </source>
</evidence>
<sequence>MSIVILNCLSQQWSNVYEVYGAESGVYEVYTAEPRVKESLALVNQAIVLPVLTFPQLVVPERDATQDQPEDQRAQAADATPAAEQENPPPASVNGGLGESYSSSTYSIGGGSQVSVSRCNSVSSGVGSYNYSKDYGEGLLSNNGKETMKNLNDRLASYLEKVRSLEEANADLENKIQEWHKNRTQTKKRDYSAYEKTIAELQSQVKIDMVGHLGSSELKL</sequence>
<accession>A0ABN9LP20</accession>
<reference evidence="6" key="1">
    <citation type="submission" date="2023-07" db="EMBL/GenBank/DDBJ databases">
        <authorList>
            <person name="Stuckert A."/>
        </authorList>
    </citation>
    <scope>NUCLEOTIDE SEQUENCE</scope>
</reference>
<dbReference type="InterPro" id="IPR002957">
    <property type="entry name" value="Keratin_I"/>
</dbReference>
<feature type="coiled-coil region" evidence="3">
    <location>
        <begin position="148"/>
        <end position="189"/>
    </location>
</feature>
<keyword evidence="1" id="KW-0403">Intermediate filament</keyword>
<protein>
    <recommendedName>
        <fullName evidence="5">IF rod domain-containing protein</fullName>
    </recommendedName>
</protein>
<dbReference type="PANTHER" id="PTHR23239:SF44">
    <property type="entry name" value="KERATIN, TYPE I CYTOSKELETAL 23"/>
    <property type="match status" value="1"/>
</dbReference>
<dbReference type="PANTHER" id="PTHR23239">
    <property type="entry name" value="INTERMEDIATE FILAMENT"/>
    <property type="match status" value="1"/>
</dbReference>
<keyword evidence="2 3" id="KW-0175">Coiled coil</keyword>
<proteinExistence type="predicted"/>
<dbReference type="SUPFAM" id="SSF64593">
    <property type="entry name" value="Intermediate filament protein, coiled coil region"/>
    <property type="match status" value="1"/>
</dbReference>
<evidence type="ECO:0000256" key="2">
    <source>
        <dbReference type="ARBA" id="ARBA00023054"/>
    </source>
</evidence>
<dbReference type="PROSITE" id="PS51842">
    <property type="entry name" value="IF_ROD_2"/>
    <property type="match status" value="1"/>
</dbReference>
<feature type="region of interest" description="Disordered" evidence="4">
    <location>
        <begin position="63"/>
        <end position="99"/>
    </location>
</feature>
<feature type="domain" description="IF rod" evidence="5">
    <location>
        <begin position="144"/>
        <end position="220"/>
    </location>
</feature>
<evidence type="ECO:0000256" key="4">
    <source>
        <dbReference type="SAM" id="MobiDB-lite"/>
    </source>
</evidence>
<feature type="compositionally biased region" description="Low complexity" evidence="4">
    <location>
        <begin position="74"/>
        <end position="83"/>
    </location>
</feature>
<feature type="compositionally biased region" description="Basic and acidic residues" evidence="4">
    <location>
        <begin position="63"/>
        <end position="73"/>
    </location>
</feature>
<dbReference type="EMBL" id="CAUEEQ010024495">
    <property type="protein sequence ID" value="CAJ0945831.1"/>
    <property type="molecule type" value="Genomic_DNA"/>
</dbReference>
<dbReference type="Pfam" id="PF00038">
    <property type="entry name" value="Filament"/>
    <property type="match status" value="1"/>
</dbReference>
<dbReference type="InterPro" id="IPR039008">
    <property type="entry name" value="IF_rod_dom"/>
</dbReference>
<keyword evidence="7" id="KW-1185">Reference proteome</keyword>
<gene>
    <name evidence="6" type="ORF">RIMI_LOCUS11036155</name>
</gene>
<evidence type="ECO:0000313" key="7">
    <source>
        <dbReference type="Proteomes" id="UP001176940"/>
    </source>
</evidence>
<evidence type="ECO:0000256" key="1">
    <source>
        <dbReference type="ARBA" id="ARBA00022754"/>
    </source>
</evidence>
<name>A0ABN9LP20_9NEOB</name>
<organism evidence="6 7">
    <name type="scientific">Ranitomeya imitator</name>
    <name type="common">mimic poison frog</name>
    <dbReference type="NCBI Taxonomy" id="111125"/>
    <lineage>
        <taxon>Eukaryota</taxon>
        <taxon>Metazoa</taxon>
        <taxon>Chordata</taxon>
        <taxon>Craniata</taxon>
        <taxon>Vertebrata</taxon>
        <taxon>Euteleostomi</taxon>
        <taxon>Amphibia</taxon>
        <taxon>Batrachia</taxon>
        <taxon>Anura</taxon>
        <taxon>Neobatrachia</taxon>
        <taxon>Hyloidea</taxon>
        <taxon>Dendrobatidae</taxon>
        <taxon>Dendrobatinae</taxon>
        <taxon>Ranitomeya</taxon>
    </lineage>
</organism>
<comment type="caution">
    <text evidence="6">The sequence shown here is derived from an EMBL/GenBank/DDBJ whole genome shotgun (WGS) entry which is preliminary data.</text>
</comment>
<evidence type="ECO:0000259" key="5">
    <source>
        <dbReference type="PROSITE" id="PS51842"/>
    </source>
</evidence>
<dbReference type="Proteomes" id="UP001176940">
    <property type="component" value="Unassembled WGS sequence"/>
</dbReference>